<keyword evidence="2" id="KW-1133">Transmembrane helix</keyword>
<gene>
    <name evidence="3" type="ORF">HZS54_00720</name>
</gene>
<dbReference type="RefSeq" id="WP_179920066.1">
    <property type="nucleotide sequence ID" value="NZ_CP058909.1"/>
</dbReference>
<keyword evidence="2" id="KW-0812">Transmembrane</keyword>
<keyword evidence="4" id="KW-1185">Reference proteome</keyword>
<evidence type="ECO:0000256" key="1">
    <source>
        <dbReference type="SAM" id="MobiDB-lite"/>
    </source>
</evidence>
<dbReference type="EMBL" id="CP058909">
    <property type="protein sequence ID" value="QLH80234.1"/>
    <property type="molecule type" value="Genomic_DNA"/>
</dbReference>
<organism evidence="3 4">
    <name type="scientific">Halosimplex pelagicum</name>
    <dbReference type="NCBI Taxonomy" id="869886"/>
    <lineage>
        <taxon>Archaea</taxon>
        <taxon>Methanobacteriati</taxon>
        <taxon>Methanobacteriota</taxon>
        <taxon>Stenosarchaea group</taxon>
        <taxon>Halobacteria</taxon>
        <taxon>Halobacteriales</taxon>
        <taxon>Haloarculaceae</taxon>
        <taxon>Halosimplex</taxon>
    </lineage>
</organism>
<dbReference type="Proteomes" id="UP000509346">
    <property type="component" value="Chromosome"/>
</dbReference>
<protein>
    <submittedName>
        <fullName evidence="3">Uncharacterized protein</fullName>
    </submittedName>
</protein>
<reference evidence="3 4" key="1">
    <citation type="submission" date="2020-07" db="EMBL/GenBank/DDBJ databases">
        <title>Halosimplex litoreum sp. nov. and Halosimplex rubrum sp. nov., isolated from different salt environments.</title>
        <authorList>
            <person name="Cui H."/>
        </authorList>
    </citation>
    <scope>NUCLEOTIDE SEQUENCE [LARGE SCALE GENOMIC DNA]</scope>
    <source>
        <strain evidence="3 4">R2</strain>
    </source>
</reference>
<evidence type="ECO:0000313" key="4">
    <source>
        <dbReference type="Proteomes" id="UP000509346"/>
    </source>
</evidence>
<evidence type="ECO:0000313" key="3">
    <source>
        <dbReference type="EMBL" id="QLH80234.1"/>
    </source>
</evidence>
<sequence>MGSRFPSSGRLVSAAGTVVALALLLVGGAVAAETAFELLIAEGPVLGAPGVGLGKGAAGLAVFVGGYLVLRTVARRDASPPSEDEEHGSDAASRFILDW</sequence>
<feature type="region of interest" description="Disordered" evidence="1">
    <location>
        <begin position="77"/>
        <end position="99"/>
    </location>
</feature>
<evidence type="ECO:0000256" key="2">
    <source>
        <dbReference type="SAM" id="Phobius"/>
    </source>
</evidence>
<dbReference type="AlphaFoldDB" id="A0A7D5TS44"/>
<proteinExistence type="predicted"/>
<dbReference type="KEGG" id="hpel:HZS54_00720"/>
<accession>A0A7D5TS44</accession>
<keyword evidence="2" id="KW-0472">Membrane</keyword>
<name>A0A7D5TS44_9EURY</name>
<dbReference type="GeneID" id="56081067"/>
<feature type="transmembrane region" description="Helical" evidence="2">
    <location>
        <begin position="47"/>
        <end position="70"/>
    </location>
</feature>